<comment type="cofactor">
    <cofactor evidence="1 12">
        <name>FAD</name>
        <dbReference type="ChEBI" id="CHEBI:57692"/>
    </cofactor>
</comment>
<comment type="function">
    <text evidence="12">FAD-dependent monooxygenase required for two non-consecutive steps during ubiquinone biosynthesis. Required for the C5-ring hydroxylation during ubiquinone biosynthesis by catalyzing the hydroxylation of 4-hydroxy-3-(all-trans-polyprenyl)benzoic acid to 3,4-dihydroxy-5-(all-trans-polyprenyl)benzoic acid. Also acts downstream of coq4, for the C1-hydroxylation during ubiquinone biosynthesis by catalyzing the hydroxylation of 2-methoxy-6-(all-trans-polyprenyl)phenol to 2-methoxy-6-(all-trans-polyprenyl)benzene-1,4-diol. The electrons required for the hydroxylation reaction are funneled indirectly to coq6 from NADPH via a ferredoxin/ferredoxin reductase system.</text>
</comment>
<dbReference type="GO" id="GO:0120538">
    <property type="term" value="F:2-methoxy-6-polyprenolphenol 4-hydroxylase activity"/>
    <property type="evidence" value="ECO:0007669"/>
    <property type="project" value="UniProtKB-EC"/>
</dbReference>
<evidence type="ECO:0000256" key="5">
    <source>
        <dbReference type="ARBA" id="ARBA00022792"/>
    </source>
</evidence>
<dbReference type="PANTHER" id="PTHR43876">
    <property type="entry name" value="UBIQUINONE BIOSYNTHESIS MONOOXYGENASE COQ6, MITOCHONDRIAL"/>
    <property type="match status" value="1"/>
</dbReference>
<dbReference type="EC" id="1.14.15.45" evidence="12"/>
<proteinExistence type="inferred from homology"/>
<keyword evidence="6 12" id="KW-0274">FAD</keyword>
<dbReference type="InterPro" id="IPR002938">
    <property type="entry name" value="FAD-bd"/>
</dbReference>
<dbReference type="Gene3D" id="3.50.50.60">
    <property type="entry name" value="FAD/NAD(P)-binding domain"/>
    <property type="match status" value="2"/>
</dbReference>
<accession>A0A3Q3VJP4</accession>
<evidence type="ECO:0000256" key="3">
    <source>
        <dbReference type="ARBA" id="ARBA00022630"/>
    </source>
</evidence>
<dbReference type="InterPro" id="IPR018168">
    <property type="entry name" value="Ubi_Hdrlase_CS"/>
</dbReference>
<evidence type="ECO:0000256" key="12">
    <source>
        <dbReference type="HAMAP-Rule" id="MF_03193"/>
    </source>
</evidence>
<evidence type="ECO:0000256" key="7">
    <source>
        <dbReference type="ARBA" id="ARBA00022946"/>
    </source>
</evidence>
<dbReference type="Ensembl" id="ENSMMOT00000001158.1">
    <property type="protein sequence ID" value="ENSMMOP00000001131.1"/>
    <property type="gene ID" value="ENSMMOG00000000961.1"/>
</dbReference>
<evidence type="ECO:0000313" key="15">
    <source>
        <dbReference type="Proteomes" id="UP000261620"/>
    </source>
</evidence>
<dbReference type="NCBIfam" id="TIGR01988">
    <property type="entry name" value="Ubi-OHases"/>
    <property type="match status" value="1"/>
</dbReference>
<keyword evidence="12" id="KW-0333">Golgi apparatus</keyword>
<keyword evidence="10 12" id="KW-0496">Mitochondrion</keyword>
<dbReference type="PANTHER" id="PTHR43876:SF7">
    <property type="entry name" value="UBIQUINONE BIOSYNTHESIS MONOOXYGENASE COQ6, MITOCHONDRIAL"/>
    <property type="match status" value="1"/>
</dbReference>
<evidence type="ECO:0000259" key="13">
    <source>
        <dbReference type="Pfam" id="PF01494"/>
    </source>
</evidence>
<dbReference type="PROSITE" id="PS01304">
    <property type="entry name" value="UBIH"/>
    <property type="match status" value="1"/>
</dbReference>
<evidence type="ECO:0000256" key="1">
    <source>
        <dbReference type="ARBA" id="ARBA00001974"/>
    </source>
</evidence>
<dbReference type="SUPFAM" id="SSF51905">
    <property type="entry name" value="FAD/NAD(P)-binding domain"/>
    <property type="match status" value="1"/>
</dbReference>
<name>A0A3Q3VJP4_MOLML</name>
<keyword evidence="15" id="KW-1185">Reference proteome</keyword>
<keyword evidence="9 12" id="KW-0503">Monooxygenase</keyword>
<comment type="catalytic activity">
    <reaction evidence="12">
        <text>a 2-methoxy-6-(all-trans-polyprenyl)phenol + 2 reduced [2Fe-2S]-[ferredoxin] + O2 + 2 H(+) = a 2-methoxy-6-(all-trans-polyprenyl)benzene-1,4-diol + 2 oxidized [2Fe-2S]-[ferredoxin] + H2O</text>
        <dbReference type="Rhea" id="RHEA:81183"/>
        <dbReference type="Rhea" id="RHEA-COMP:9551"/>
        <dbReference type="Rhea" id="RHEA-COMP:10000"/>
        <dbReference type="Rhea" id="RHEA-COMP:10001"/>
        <dbReference type="Rhea" id="RHEA-COMP:10858"/>
        <dbReference type="ChEBI" id="CHEBI:15377"/>
        <dbReference type="ChEBI" id="CHEBI:15378"/>
        <dbReference type="ChEBI" id="CHEBI:15379"/>
        <dbReference type="ChEBI" id="CHEBI:33737"/>
        <dbReference type="ChEBI" id="CHEBI:33738"/>
        <dbReference type="ChEBI" id="CHEBI:62731"/>
        <dbReference type="ChEBI" id="CHEBI:84166"/>
        <dbReference type="EC" id="1.14.15.46"/>
    </reaction>
</comment>
<evidence type="ECO:0000256" key="10">
    <source>
        <dbReference type="ARBA" id="ARBA00023128"/>
    </source>
</evidence>
<keyword evidence="4 12" id="KW-0831">Ubiquinone biosynthesis</keyword>
<comment type="similarity">
    <text evidence="2 12">Belongs to the UbiH/COQ6 family.</text>
</comment>
<dbReference type="UniPathway" id="UPA00232"/>
<dbReference type="Pfam" id="PF01494">
    <property type="entry name" value="FAD_binding_3"/>
    <property type="match status" value="2"/>
</dbReference>
<protein>
    <recommendedName>
        <fullName evidence="12">Ubiquinone biosynthesis monooxygenase COQ6, mitochondrial</fullName>
        <ecNumber evidence="12">1.14.15.45</ecNumber>
    </recommendedName>
    <alternativeName>
        <fullName evidence="12">2-methoxy-6-polyprenolphenol 4-hydroxylase</fullName>
    </alternativeName>
    <alternativeName>
        <fullName evidence="12">Coenzyme Q10 monooxygenase 6</fullName>
        <ecNumber evidence="12">1.14.15.46</ecNumber>
    </alternativeName>
</protein>
<dbReference type="FunFam" id="3.50.50.60:FF:000086">
    <property type="entry name" value="Ubiquinone biosynthesis monooxygenase COQ6, mitochondrial"/>
    <property type="match status" value="1"/>
</dbReference>
<comment type="catalytic activity">
    <reaction evidence="12">
        <text>a 4-hydroxy-3-(all-trans-polyprenyl)benzoate + 2 reduced [2Fe-2S]-[ferredoxin] + O2 + 2 H(+) = a 3,4-dihydroxy-5-(all-trans-polyprenyl)benzoate + 2 oxidized [2Fe-2S]-[ferredoxin] + H2O</text>
        <dbReference type="Rhea" id="RHEA:81195"/>
        <dbReference type="Rhea" id="RHEA-COMP:9514"/>
        <dbReference type="Rhea" id="RHEA-COMP:10000"/>
        <dbReference type="Rhea" id="RHEA-COMP:10001"/>
        <dbReference type="Rhea" id="RHEA-COMP:10930"/>
        <dbReference type="ChEBI" id="CHEBI:15377"/>
        <dbReference type="ChEBI" id="CHEBI:15378"/>
        <dbReference type="ChEBI" id="CHEBI:15379"/>
        <dbReference type="ChEBI" id="CHEBI:33737"/>
        <dbReference type="ChEBI" id="CHEBI:33738"/>
        <dbReference type="ChEBI" id="CHEBI:64694"/>
        <dbReference type="ChEBI" id="CHEBI:78396"/>
        <dbReference type="EC" id="1.14.15.45"/>
    </reaction>
</comment>
<evidence type="ECO:0000256" key="6">
    <source>
        <dbReference type="ARBA" id="ARBA00022827"/>
    </source>
</evidence>
<evidence type="ECO:0000256" key="2">
    <source>
        <dbReference type="ARBA" id="ARBA00005349"/>
    </source>
</evidence>
<keyword evidence="7" id="KW-0809">Transit peptide</keyword>
<sequence>MHTLTKSALVLNGLGQCFTGGKHLCAVKITSRGLVRAVRGGNSDKDEVYDVVISGGGMVGSAMACSLGMDPNLAGKKILLLEAGNKKVMDKVPDIYSTRVSSISPGSATLLSSIGAWEHITKMRYKPYKKMQVWDACSDALITFDKENLQDEMAYIVENDVVVAALTKQLDRNVQVKYRSKVVEYTWPMPQQAAESIPWVQVTLASGDTVQTKLLLGADGPNSMVRQGLGIPTVKWNYDQSAVVAVLHLSEPTENNVAWQRFLPTGPIAMLPLSDTVSSLVWSTSHQLAEELLQLDDESFVDAINSAFWSNENQSELIETAGSLFRSALSVIMPSAGSPRQLPPSVAAIGPKTRVMFPLGMGHASEYVRHRVALIGDAAHRVHPLAGQGANLGFGDVTCLTQLLSQAAFNGRDLGAIQHLLEYETERQRHNLPMMAAIDLMKRLYSTNVAPVVLLRTFGLQATNMLPAIKETIMGFASK</sequence>
<dbReference type="EC" id="1.14.15.46" evidence="12"/>
<dbReference type="GO" id="GO:0071949">
    <property type="term" value="F:FAD binding"/>
    <property type="evidence" value="ECO:0007669"/>
    <property type="project" value="InterPro"/>
</dbReference>
<dbReference type="PRINTS" id="PR00420">
    <property type="entry name" value="RNGMNOXGNASE"/>
</dbReference>
<organism evidence="14 15">
    <name type="scientific">Mola mola</name>
    <name type="common">Ocean sunfish</name>
    <name type="synonym">Tetraodon mola</name>
    <dbReference type="NCBI Taxonomy" id="94237"/>
    <lineage>
        <taxon>Eukaryota</taxon>
        <taxon>Metazoa</taxon>
        <taxon>Chordata</taxon>
        <taxon>Craniata</taxon>
        <taxon>Vertebrata</taxon>
        <taxon>Euteleostomi</taxon>
        <taxon>Actinopterygii</taxon>
        <taxon>Neopterygii</taxon>
        <taxon>Teleostei</taxon>
        <taxon>Neoteleostei</taxon>
        <taxon>Acanthomorphata</taxon>
        <taxon>Eupercaria</taxon>
        <taxon>Tetraodontiformes</taxon>
        <taxon>Molidae</taxon>
        <taxon>Mola</taxon>
    </lineage>
</organism>
<evidence type="ECO:0000256" key="9">
    <source>
        <dbReference type="ARBA" id="ARBA00023033"/>
    </source>
</evidence>
<feature type="domain" description="FAD-binding" evidence="13">
    <location>
        <begin position="49"/>
        <end position="317"/>
    </location>
</feature>
<gene>
    <name evidence="12" type="primary">COQ6</name>
</gene>
<dbReference type="GO" id="GO:0106364">
    <property type="term" value="F:4-hydroxy-3-all-trans-polyprenylbenzoate oxygenase activity"/>
    <property type="evidence" value="ECO:0007669"/>
    <property type="project" value="UniProtKB-EC"/>
</dbReference>
<dbReference type="GO" id="GO:0016712">
    <property type="term" value="F:oxidoreductase activity, acting on paired donors, with incorporation or reduction of molecular oxygen, reduced flavin or flavoprotein as one donor, and incorporation of one atom of oxygen"/>
    <property type="evidence" value="ECO:0007669"/>
    <property type="project" value="UniProtKB-UniRule"/>
</dbReference>
<dbReference type="HAMAP" id="MF_03193">
    <property type="entry name" value="COQ6_monooxygenase"/>
    <property type="match status" value="1"/>
</dbReference>
<feature type="domain" description="FAD-binding" evidence="13">
    <location>
        <begin position="363"/>
        <end position="430"/>
    </location>
</feature>
<evidence type="ECO:0000256" key="8">
    <source>
        <dbReference type="ARBA" id="ARBA00023002"/>
    </source>
</evidence>
<dbReference type="InterPro" id="IPR051205">
    <property type="entry name" value="UbiH/COQ6_monooxygenase"/>
</dbReference>
<dbReference type="OMA" id="VKQMQVW"/>
<comment type="subcellular location">
    <subcellularLocation>
        <location evidence="12">Mitochondrion inner membrane</location>
        <topology evidence="12">Peripheral membrane protein</topology>
        <orientation evidence="12">Matrix side</orientation>
    </subcellularLocation>
    <subcellularLocation>
        <location evidence="12">Golgi apparatus</location>
    </subcellularLocation>
    <subcellularLocation>
        <location evidence="12">Cell projection</location>
    </subcellularLocation>
    <text evidence="12">Localizes to cell processes and Golgi apparatus in podocytes.</text>
</comment>
<keyword evidence="5 12" id="KW-0999">Mitochondrion inner membrane</keyword>
<dbReference type="GO" id="GO:0042995">
    <property type="term" value="C:cell projection"/>
    <property type="evidence" value="ECO:0007669"/>
    <property type="project" value="UniProtKB-SubCell"/>
</dbReference>
<dbReference type="FunFam" id="3.50.50.60:FF:000066">
    <property type="entry name" value="Ubiquinone biosynthesis monooxygenase COQ6, mitochondrial"/>
    <property type="match status" value="1"/>
</dbReference>
<evidence type="ECO:0000313" key="14">
    <source>
        <dbReference type="Ensembl" id="ENSMMOP00000001131.1"/>
    </source>
</evidence>
<dbReference type="NCBIfam" id="TIGR01989">
    <property type="entry name" value="COQ6"/>
    <property type="match status" value="1"/>
</dbReference>
<reference evidence="14" key="2">
    <citation type="submission" date="2025-09" db="UniProtKB">
        <authorList>
            <consortium name="Ensembl"/>
        </authorList>
    </citation>
    <scope>IDENTIFICATION</scope>
</reference>
<evidence type="ECO:0000256" key="11">
    <source>
        <dbReference type="ARBA" id="ARBA00023136"/>
    </source>
</evidence>
<dbReference type="AlphaFoldDB" id="A0A3Q3VJP4"/>
<dbReference type="Proteomes" id="UP000261620">
    <property type="component" value="Unplaced"/>
</dbReference>
<comment type="subunit">
    <text evidence="12">Component of a multi-subunit COQ enzyme complex, composed of at least COQ3, COQ4, COQ5, COQ6, COQ7 and COQ9. Interacts with COQ8B and COQ7.</text>
</comment>
<evidence type="ECO:0000256" key="4">
    <source>
        <dbReference type="ARBA" id="ARBA00022688"/>
    </source>
</evidence>
<comment type="pathway">
    <text evidence="12">Cofactor biosynthesis; ubiquinone biosynthesis.</text>
</comment>
<dbReference type="InterPro" id="IPR036188">
    <property type="entry name" value="FAD/NAD-bd_sf"/>
</dbReference>
<keyword evidence="11 12" id="KW-0472">Membrane</keyword>
<dbReference type="GO" id="GO:0005794">
    <property type="term" value="C:Golgi apparatus"/>
    <property type="evidence" value="ECO:0007669"/>
    <property type="project" value="UniProtKB-SubCell"/>
</dbReference>
<keyword evidence="8 12" id="KW-0560">Oxidoreductase</keyword>
<dbReference type="InterPro" id="IPR010971">
    <property type="entry name" value="UbiH/COQ6"/>
</dbReference>
<dbReference type="STRING" id="94237.ENSMMOP00000001131"/>
<keyword evidence="3 12" id="KW-0285">Flavoprotein</keyword>
<dbReference type="InterPro" id="IPR000689">
    <property type="entry name" value="UbQ_mOase_COQ6"/>
</dbReference>
<keyword evidence="12" id="KW-0966">Cell projection</keyword>
<dbReference type="GO" id="GO:0031314">
    <property type="term" value="C:extrinsic component of mitochondrial inner membrane"/>
    <property type="evidence" value="ECO:0007669"/>
    <property type="project" value="UniProtKB-UniRule"/>
</dbReference>
<reference evidence="14" key="1">
    <citation type="submission" date="2025-08" db="UniProtKB">
        <authorList>
            <consortium name="Ensembl"/>
        </authorList>
    </citation>
    <scope>IDENTIFICATION</scope>
</reference>